<dbReference type="PANTHER" id="PTHR23176">
    <property type="entry name" value="RHO/RAC/CDC GTPASE-ACTIVATING PROTEIN"/>
    <property type="match status" value="1"/>
</dbReference>
<reference evidence="5" key="1">
    <citation type="submission" date="2020-07" db="EMBL/GenBank/DDBJ databases">
        <title>A long reads based de novo assembly of the rainbow trout Arlee double haploid line genome.</title>
        <authorList>
            <person name="Gao G."/>
            <person name="Palti Y."/>
        </authorList>
    </citation>
    <scope>NUCLEOTIDE SEQUENCE [LARGE SCALE GENOMIC DNA]</scope>
</reference>
<name>A0A8K9X174_ONCMY</name>
<protein>
    <submittedName>
        <fullName evidence="5">Rho GTPase activating protein 9</fullName>
    </submittedName>
</protein>
<dbReference type="InterPro" id="IPR001849">
    <property type="entry name" value="PH_domain"/>
</dbReference>
<feature type="domain" description="Rho-GAP" evidence="4">
    <location>
        <begin position="211"/>
        <end position="399"/>
    </location>
</feature>
<dbReference type="CDD" id="cd13233">
    <property type="entry name" value="PH_ARHGAP9-like"/>
    <property type="match status" value="1"/>
</dbReference>
<dbReference type="Gene3D" id="2.30.29.30">
    <property type="entry name" value="Pleckstrin-homology domain (PH domain)/Phosphotyrosine-binding domain (PTB)"/>
    <property type="match status" value="1"/>
</dbReference>
<gene>
    <name evidence="5" type="primary">arhgap9</name>
</gene>
<dbReference type="Proteomes" id="UP000694395">
    <property type="component" value="Chromosome 7"/>
</dbReference>
<evidence type="ECO:0000256" key="2">
    <source>
        <dbReference type="SAM" id="MobiDB-lite"/>
    </source>
</evidence>
<dbReference type="GO" id="GO:0005737">
    <property type="term" value="C:cytoplasm"/>
    <property type="evidence" value="ECO:0007669"/>
    <property type="project" value="TreeGrafter"/>
</dbReference>
<dbReference type="GO" id="GO:0005096">
    <property type="term" value="F:GTPase activator activity"/>
    <property type="evidence" value="ECO:0007669"/>
    <property type="project" value="UniProtKB-KW"/>
</dbReference>
<reference evidence="5" key="3">
    <citation type="submission" date="2025-09" db="UniProtKB">
        <authorList>
            <consortium name="Ensembl"/>
        </authorList>
    </citation>
    <scope>IDENTIFICATION</scope>
</reference>
<evidence type="ECO:0000313" key="6">
    <source>
        <dbReference type="Proteomes" id="UP000694395"/>
    </source>
</evidence>
<evidence type="ECO:0000256" key="1">
    <source>
        <dbReference type="ARBA" id="ARBA00022468"/>
    </source>
</evidence>
<dbReference type="SUPFAM" id="SSF50729">
    <property type="entry name" value="PH domain-like"/>
    <property type="match status" value="1"/>
</dbReference>
<dbReference type="GeneTree" id="ENSGT00950000182860"/>
<evidence type="ECO:0000313" key="5">
    <source>
        <dbReference type="Ensembl" id="ENSOMYP00000126235.1"/>
    </source>
</evidence>
<dbReference type="InterPro" id="IPR050729">
    <property type="entry name" value="Rho-GAP"/>
</dbReference>
<dbReference type="Pfam" id="PF00620">
    <property type="entry name" value="RhoGAP"/>
    <property type="match status" value="1"/>
</dbReference>
<proteinExistence type="predicted"/>
<dbReference type="InterPro" id="IPR001605">
    <property type="entry name" value="PH_dom-spectrin-type"/>
</dbReference>
<dbReference type="InterPro" id="IPR011993">
    <property type="entry name" value="PH-like_dom_sf"/>
</dbReference>
<dbReference type="SMART" id="SM00233">
    <property type="entry name" value="PH"/>
    <property type="match status" value="1"/>
</dbReference>
<dbReference type="SUPFAM" id="SSF48350">
    <property type="entry name" value="GTPase activation domain, GAP"/>
    <property type="match status" value="1"/>
</dbReference>
<organism evidence="5 6">
    <name type="scientific">Oncorhynchus mykiss</name>
    <name type="common">Rainbow trout</name>
    <name type="synonym">Salmo gairdneri</name>
    <dbReference type="NCBI Taxonomy" id="8022"/>
    <lineage>
        <taxon>Eukaryota</taxon>
        <taxon>Metazoa</taxon>
        <taxon>Chordata</taxon>
        <taxon>Craniata</taxon>
        <taxon>Vertebrata</taxon>
        <taxon>Euteleostomi</taxon>
        <taxon>Actinopterygii</taxon>
        <taxon>Neopterygii</taxon>
        <taxon>Teleostei</taxon>
        <taxon>Protacanthopterygii</taxon>
        <taxon>Salmoniformes</taxon>
        <taxon>Salmonidae</taxon>
        <taxon>Salmoninae</taxon>
        <taxon>Oncorhynchus</taxon>
    </lineage>
</organism>
<sequence length="407" mass="46564">MLSPVSKRHLPHPLLLPPLSHELEKAGLLNKTKIAEGGRKLRKNWNPSWVVLVGNSLVFFKDPKSQTPSSWKPGNSCPESSVDLRGAQLQWANNLSSKKNVFKLRTVTGNEFLLQSETDSLIREWFNTIQSVIDRLVSLTLKAGSVEMLDQSGDEEDSRGGCKASLPRSASNLENTERKRVRSRLKKLILKRPPLQILQDKGLIKDQVFGCCLEMLCEREKNTVPRFVRLCTEAVERRGLETDGIYRVSGNLAVIQKLRFLVNHEKLNLDQSEWEDIHVITGALKLFFRELPEPLVPYGFFTDIVETIKMSDYLDKVDRLKWLVLSMPPPNHDTMRFMFSHLKRVMEHAKSNRMSTQNIGIVFGPTLMRPERDNANMAINMVYQNQAVELILNEFDRIFDPNNSTSL</sequence>
<dbReference type="InterPro" id="IPR000198">
    <property type="entry name" value="RhoGAP_dom"/>
</dbReference>
<dbReference type="PANTHER" id="PTHR23176:SF103">
    <property type="entry name" value="RHO GTPASE-ACTIVATING PROTEIN 9"/>
    <property type="match status" value="1"/>
</dbReference>
<reference evidence="5" key="2">
    <citation type="submission" date="2025-08" db="UniProtKB">
        <authorList>
            <consortium name="Ensembl"/>
        </authorList>
    </citation>
    <scope>IDENTIFICATION</scope>
</reference>
<dbReference type="PRINTS" id="PR00683">
    <property type="entry name" value="SPECTRINPH"/>
</dbReference>
<dbReference type="Gene3D" id="1.10.555.10">
    <property type="entry name" value="Rho GTPase activation protein"/>
    <property type="match status" value="1"/>
</dbReference>
<dbReference type="InterPro" id="IPR008936">
    <property type="entry name" value="Rho_GTPase_activation_prot"/>
</dbReference>
<keyword evidence="6" id="KW-1185">Reference proteome</keyword>
<dbReference type="PROSITE" id="PS50238">
    <property type="entry name" value="RHOGAP"/>
    <property type="match status" value="1"/>
</dbReference>
<dbReference type="Pfam" id="PF00169">
    <property type="entry name" value="PH"/>
    <property type="match status" value="1"/>
</dbReference>
<feature type="region of interest" description="Disordered" evidence="2">
    <location>
        <begin position="150"/>
        <end position="178"/>
    </location>
</feature>
<dbReference type="Ensembl" id="ENSOMYT00000151917.1">
    <property type="protein sequence ID" value="ENSOMYP00000126235.1"/>
    <property type="gene ID" value="ENSOMYG00000021030.2"/>
</dbReference>
<evidence type="ECO:0000259" key="3">
    <source>
        <dbReference type="PROSITE" id="PS50003"/>
    </source>
</evidence>
<dbReference type="GO" id="GO:0005543">
    <property type="term" value="F:phospholipid binding"/>
    <property type="evidence" value="ECO:0007669"/>
    <property type="project" value="InterPro"/>
</dbReference>
<dbReference type="CDD" id="cd04403">
    <property type="entry name" value="RhoGAP_ARHGAP27_15_12_9"/>
    <property type="match status" value="1"/>
</dbReference>
<dbReference type="GO" id="GO:0007165">
    <property type="term" value="P:signal transduction"/>
    <property type="evidence" value="ECO:0007669"/>
    <property type="project" value="InterPro"/>
</dbReference>
<dbReference type="PROSITE" id="PS50003">
    <property type="entry name" value="PH_DOMAIN"/>
    <property type="match status" value="1"/>
</dbReference>
<feature type="domain" description="PH" evidence="3">
    <location>
        <begin position="22"/>
        <end position="134"/>
    </location>
</feature>
<dbReference type="SMART" id="SM00324">
    <property type="entry name" value="RhoGAP"/>
    <property type="match status" value="1"/>
</dbReference>
<keyword evidence="1" id="KW-0343">GTPase activation</keyword>
<dbReference type="AlphaFoldDB" id="A0A8K9X174"/>
<accession>A0A8K9X174</accession>
<evidence type="ECO:0000259" key="4">
    <source>
        <dbReference type="PROSITE" id="PS50238"/>
    </source>
</evidence>